<dbReference type="Pfam" id="PF01474">
    <property type="entry name" value="DAHP_synth_2"/>
    <property type="match status" value="1"/>
</dbReference>
<evidence type="ECO:0000256" key="3">
    <source>
        <dbReference type="PIRSR" id="PIRSR602480-1"/>
    </source>
</evidence>
<dbReference type="InterPro" id="IPR002480">
    <property type="entry name" value="DAHP_synth_2"/>
</dbReference>
<dbReference type="AlphaFoldDB" id="A0A074JR99"/>
<dbReference type="GO" id="GO:0009073">
    <property type="term" value="P:aromatic amino acid family biosynthetic process"/>
    <property type="evidence" value="ECO:0007669"/>
    <property type="project" value="InterPro"/>
</dbReference>
<dbReference type="eggNOG" id="COG3200">
    <property type="taxonomic scope" value="Bacteria"/>
</dbReference>
<dbReference type="OrthoDB" id="9766852at2"/>
<feature type="binding site" evidence="3">
    <location>
        <position position="290"/>
    </location>
    <ligand>
        <name>phosphoenolpyruvate</name>
        <dbReference type="ChEBI" id="CHEBI:58702"/>
    </ligand>
</feature>
<dbReference type="EMBL" id="AUND01000034">
    <property type="protein sequence ID" value="KEO51917.1"/>
    <property type="molecule type" value="Genomic_DNA"/>
</dbReference>
<comment type="cofactor">
    <cofactor evidence="3">
        <name>Mn(2+)</name>
        <dbReference type="ChEBI" id="CHEBI:29035"/>
    </cofactor>
    <cofactor evidence="3">
        <name>Co(2+)</name>
        <dbReference type="ChEBI" id="CHEBI:48828"/>
    </cofactor>
    <cofactor evidence="3">
        <name>Cd(2+)</name>
        <dbReference type="ChEBI" id="CHEBI:48775"/>
    </cofactor>
    <text evidence="3">Binds 1 divalent cation per subunit. The enzyme is active with manganese, cobalt or cadmium ions.</text>
</comment>
<evidence type="ECO:0000313" key="5">
    <source>
        <dbReference type="EMBL" id="KEO51917.1"/>
    </source>
</evidence>
<dbReference type="Proteomes" id="UP000027432">
    <property type="component" value="Unassembled WGS sequence"/>
</dbReference>
<gene>
    <name evidence="5" type="ORF">TP2_10590</name>
</gene>
<feature type="binding site" evidence="3">
    <location>
        <position position="353"/>
    </location>
    <ligand>
        <name>Mn(2+)</name>
        <dbReference type="ChEBI" id="CHEBI:29035"/>
    </ligand>
</feature>
<comment type="similarity">
    <text evidence="1 4">Belongs to the class-II DAHP synthase family.</text>
</comment>
<evidence type="ECO:0000256" key="1">
    <source>
        <dbReference type="ARBA" id="ARBA00008911"/>
    </source>
</evidence>
<dbReference type="NCBIfam" id="TIGR01358">
    <property type="entry name" value="DAHP_synth_II"/>
    <property type="match status" value="1"/>
</dbReference>
<name>A0A074JR99_9RHOB</name>
<dbReference type="InterPro" id="IPR013785">
    <property type="entry name" value="Aldolase_TIM"/>
</dbReference>
<dbReference type="Gene3D" id="3.20.20.70">
    <property type="entry name" value="Aldolase class I"/>
    <property type="match status" value="1"/>
</dbReference>
<organism evidence="5 6">
    <name type="scientific">Thioclava pacifica DSM 10166</name>
    <dbReference type="NCBI Taxonomy" id="1353537"/>
    <lineage>
        <taxon>Bacteria</taxon>
        <taxon>Pseudomonadati</taxon>
        <taxon>Pseudomonadota</taxon>
        <taxon>Alphaproteobacteria</taxon>
        <taxon>Rhodobacterales</taxon>
        <taxon>Paracoccaceae</taxon>
        <taxon>Thioclava</taxon>
    </lineage>
</organism>
<feature type="binding site" evidence="3">
    <location>
        <position position="425"/>
    </location>
    <ligand>
        <name>Mn(2+)</name>
        <dbReference type="ChEBI" id="CHEBI:29035"/>
    </ligand>
</feature>
<dbReference type="STRING" id="1353537.TP2_10590"/>
<keyword evidence="2 4" id="KW-0808">Transferase</keyword>
<reference evidence="5 6" key="1">
    <citation type="submission" date="2013-07" db="EMBL/GenBank/DDBJ databases">
        <title>Thioclava pacifica DSM 10166 Genome Sequencing.</title>
        <authorList>
            <person name="Lai Q."/>
            <person name="Shao Z."/>
        </authorList>
    </citation>
    <scope>NUCLEOTIDE SEQUENCE [LARGE SCALE GENOMIC DNA]</scope>
    <source>
        <strain evidence="5 6">DSM 10166</strain>
    </source>
</reference>
<keyword evidence="3" id="KW-0170">Cobalt</keyword>
<evidence type="ECO:0000313" key="6">
    <source>
        <dbReference type="Proteomes" id="UP000027432"/>
    </source>
</evidence>
<dbReference type="PANTHER" id="PTHR21337">
    <property type="entry name" value="PHOSPHO-2-DEHYDRO-3-DEOXYHEPTONATE ALDOLASE 1, 2"/>
    <property type="match status" value="1"/>
</dbReference>
<accession>A0A074JR99</accession>
<dbReference type="SUPFAM" id="SSF51569">
    <property type="entry name" value="Aldolase"/>
    <property type="match status" value="1"/>
</dbReference>
<dbReference type="RefSeq" id="WP_038078330.1">
    <property type="nucleotide sequence ID" value="NZ_AUND01000034.1"/>
</dbReference>
<comment type="caution">
    <text evidence="5">The sequence shown here is derived from an EMBL/GenBank/DDBJ whole genome shotgun (WGS) entry which is preliminary data.</text>
</comment>
<dbReference type="GO" id="GO:0003849">
    <property type="term" value="F:3-deoxy-7-phosphoheptulonate synthase activity"/>
    <property type="evidence" value="ECO:0007669"/>
    <property type="project" value="UniProtKB-EC"/>
</dbReference>
<keyword evidence="3" id="KW-0464">Manganese</keyword>
<proteinExistence type="inferred from homology"/>
<dbReference type="PANTHER" id="PTHR21337:SF0">
    <property type="entry name" value="PHOSPHO-2-DEHYDRO-3-DEOXYHEPTONATE ALDOLASE"/>
    <property type="match status" value="1"/>
</dbReference>
<feature type="binding site" evidence="3">
    <location>
        <position position="395"/>
    </location>
    <ligand>
        <name>Mn(2+)</name>
        <dbReference type="ChEBI" id="CHEBI:29035"/>
    </ligand>
</feature>
<protein>
    <recommendedName>
        <fullName evidence="4">Phospho-2-dehydro-3-deoxyheptonate aldolase</fullName>
        <ecNumber evidence="4">2.5.1.54</ecNumber>
    </recommendedName>
</protein>
<evidence type="ECO:0000256" key="4">
    <source>
        <dbReference type="RuleBase" id="RU363071"/>
    </source>
</evidence>
<evidence type="ECO:0000256" key="2">
    <source>
        <dbReference type="ARBA" id="ARBA00022679"/>
    </source>
</evidence>
<feature type="binding site" evidence="3">
    <location>
        <position position="321"/>
    </location>
    <ligand>
        <name>phosphoenolpyruvate</name>
        <dbReference type="ChEBI" id="CHEBI:58702"/>
    </ligand>
</feature>
<feature type="binding site" evidence="3">
    <location>
        <position position="69"/>
    </location>
    <ligand>
        <name>Mn(2+)</name>
        <dbReference type="ChEBI" id="CHEBI:29035"/>
    </ligand>
</feature>
<dbReference type="EC" id="2.5.1.54" evidence="4"/>
<comment type="catalytic activity">
    <reaction evidence="4">
        <text>D-erythrose 4-phosphate + phosphoenolpyruvate + H2O = 7-phospho-2-dehydro-3-deoxy-D-arabino-heptonate + phosphate</text>
        <dbReference type="Rhea" id="RHEA:14717"/>
        <dbReference type="ChEBI" id="CHEBI:15377"/>
        <dbReference type="ChEBI" id="CHEBI:16897"/>
        <dbReference type="ChEBI" id="CHEBI:43474"/>
        <dbReference type="ChEBI" id="CHEBI:58394"/>
        <dbReference type="ChEBI" id="CHEBI:58702"/>
        <dbReference type="EC" id="2.5.1.54"/>
    </reaction>
</comment>
<keyword evidence="6" id="KW-1185">Reference proteome</keyword>
<sequence length="456" mass="49841">MGKGWSKSDWRARPRVQMPDYPDQAALHAVEETLSRMPPLVFAGEARKLKAQLAKAASGEAFLLQGGDCAEAFGEFSADNIRDTFKVMLQMAVVLTWGAKVPVIKVGRMAGQFAKPRSAPTEVIDGTELPSYRGDIINGFDFTTEARLPDPNRMLQAYTQAAASLNLLRAFSTGGYADIHRVQSWIAGFTDAEEAEKYRKVAEQISDAMEFMRAAGVTSETAHELGSVDFYTSHEALLLEYEEALCRIDSTTGLPVAGTGHMLWIGDRTRQVDGAHVEFCRGVQNPIGLKCGPTTTEEDLKVLMAKLNPENEAGRLTLIARFGAGKVGDHLPRLIRTVEAEGANVVWSCDPMHGNTIKSASGFKTRPFDSVLREVREFFAIHKAEGTIPGGVHFEMTGKDVTECTGGVRAVTDEDLSSRYHTACDPRLNASQSLELAFLVAEELQDRRKLAKAASQ</sequence>
<feature type="binding site" evidence="3">
    <location>
        <position position="108"/>
    </location>
    <ligand>
        <name>phosphoenolpyruvate</name>
        <dbReference type="ChEBI" id="CHEBI:58702"/>
    </ligand>
</feature>
<keyword evidence="3" id="KW-0104">Cadmium</keyword>